<reference evidence="2 3" key="1">
    <citation type="submission" date="2017-06" db="EMBL/GenBank/DDBJ databases">
        <title>Genome sequencing of cyanobaciteial culture collection at National Institute for Environmental Studies (NIES).</title>
        <authorList>
            <person name="Hirose Y."/>
            <person name="Shimura Y."/>
            <person name="Fujisawa T."/>
            <person name="Nakamura Y."/>
            <person name="Kawachi M."/>
        </authorList>
    </citation>
    <scope>NUCLEOTIDE SEQUENCE [LARGE SCALE GENOMIC DNA]</scope>
    <source>
        <strain evidence="2 3">NIES-2135</strain>
    </source>
</reference>
<dbReference type="Proteomes" id="UP000217895">
    <property type="component" value="Chromosome"/>
</dbReference>
<evidence type="ECO:0000259" key="1">
    <source>
        <dbReference type="Pfam" id="PF00535"/>
    </source>
</evidence>
<dbReference type="PANTHER" id="PTHR43685:SF2">
    <property type="entry name" value="GLYCOSYLTRANSFERASE 2-LIKE DOMAIN-CONTAINING PROTEIN"/>
    <property type="match status" value="1"/>
</dbReference>
<dbReference type="SUPFAM" id="SSF53448">
    <property type="entry name" value="Nucleotide-diphospho-sugar transferases"/>
    <property type="match status" value="1"/>
</dbReference>
<dbReference type="AlphaFoldDB" id="A0A1Z4JCM9"/>
<protein>
    <submittedName>
        <fullName evidence="2">Glycosyltransferase involved in cell wall biogenesis</fullName>
    </submittedName>
</protein>
<evidence type="ECO:0000313" key="2">
    <source>
        <dbReference type="EMBL" id="BAY54554.1"/>
    </source>
</evidence>
<accession>A0A1Z4JCM9</accession>
<gene>
    <name evidence="2" type="ORF">NIES2135_13710</name>
</gene>
<organism evidence="2 3">
    <name type="scientific">Leptolyngbya boryana NIES-2135</name>
    <dbReference type="NCBI Taxonomy" id="1973484"/>
    <lineage>
        <taxon>Bacteria</taxon>
        <taxon>Bacillati</taxon>
        <taxon>Cyanobacteriota</taxon>
        <taxon>Cyanophyceae</taxon>
        <taxon>Leptolyngbyales</taxon>
        <taxon>Leptolyngbyaceae</taxon>
        <taxon>Leptolyngbya group</taxon>
        <taxon>Leptolyngbya</taxon>
    </lineage>
</organism>
<dbReference type="InterPro" id="IPR050834">
    <property type="entry name" value="Glycosyltransf_2"/>
</dbReference>
<sequence>MSTYPRVSVVIPAYNVRSYLEDALISLEHQSFQAFEAIVVDDGSTDGTADLVEQFCQRDPRFRLVTKPNGGLSSARNYGIRQAQAEYIAMLDGDDRYEPDKLANHVARLDRDLQIGVVYSASKIIRDDGQQSWMSLSGKPIFSDALVSLLCKNFIGNGSNAMFRRALVDEVGEFDETLRSSEDLDFWLRVAATRRWRFYRESQALCCYRVRPSGLSFNVAQMQRSHEQVLQAAYLRSPEQIEPWLPTAYAYMYRLLARLALTGGDTKQAQQLMQQAWDCDRSIFYRDPRSLLTLLAVKLAPIAKQLIERSLGKSQRLDIAKSIQSREL</sequence>
<dbReference type="GO" id="GO:0016740">
    <property type="term" value="F:transferase activity"/>
    <property type="evidence" value="ECO:0007669"/>
    <property type="project" value="UniProtKB-KW"/>
</dbReference>
<dbReference type="Gene3D" id="3.90.550.10">
    <property type="entry name" value="Spore Coat Polysaccharide Biosynthesis Protein SpsA, Chain A"/>
    <property type="match status" value="1"/>
</dbReference>
<keyword evidence="2" id="KW-0808">Transferase</keyword>
<dbReference type="InterPro" id="IPR029044">
    <property type="entry name" value="Nucleotide-diphossugar_trans"/>
</dbReference>
<feature type="domain" description="Glycosyltransferase 2-like" evidence="1">
    <location>
        <begin position="8"/>
        <end position="171"/>
    </location>
</feature>
<proteinExistence type="predicted"/>
<dbReference type="PANTHER" id="PTHR43685">
    <property type="entry name" value="GLYCOSYLTRANSFERASE"/>
    <property type="match status" value="1"/>
</dbReference>
<dbReference type="InterPro" id="IPR001173">
    <property type="entry name" value="Glyco_trans_2-like"/>
</dbReference>
<keyword evidence="3" id="KW-1185">Reference proteome</keyword>
<name>A0A1Z4JCM9_LEPBY</name>
<dbReference type="EMBL" id="AP018203">
    <property type="protein sequence ID" value="BAY54554.1"/>
    <property type="molecule type" value="Genomic_DNA"/>
</dbReference>
<dbReference type="Pfam" id="PF00535">
    <property type="entry name" value="Glycos_transf_2"/>
    <property type="match status" value="1"/>
</dbReference>
<evidence type="ECO:0000313" key="3">
    <source>
        <dbReference type="Proteomes" id="UP000217895"/>
    </source>
</evidence>
<dbReference type="CDD" id="cd00761">
    <property type="entry name" value="Glyco_tranf_GTA_type"/>
    <property type="match status" value="1"/>
</dbReference>